<dbReference type="Pfam" id="PF00166">
    <property type="entry name" value="Cpn10"/>
    <property type="match status" value="1"/>
</dbReference>
<dbReference type="SUPFAM" id="SSF50129">
    <property type="entry name" value="GroES-like"/>
    <property type="match status" value="1"/>
</dbReference>
<sequence length="95" mass="10426">MRELQPINQNVLLELTEETAEQKTAAGIIIPDSAKSKEKTGKVAGISNIENPEIAVGDTVLYKEFSGTELEFEGKKYLLIPYSDILGKVVETESI</sequence>
<reference evidence="5 6" key="1">
    <citation type="submission" date="2016-10" db="EMBL/GenBank/DDBJ databases">
        <authorList>
            <person name="de Groot N.N."/>
        </authorList>
    </citation>
    <scope>NUCLEOTIDE SEQUENCE [LARGE SCALE GENOMIC DNA]</scope>
    <source>
        <strain evidence="5 6">DSM 19012</strain>
    </source>
</reference>
<dbReference type="GO" id="GO:0046872">
    <property type="term" value="F:metal ion binding"/>
    <property type="evidence" value="ECO:0007669"/>
    <property type="project" value="TreeGrafter"/>
</dbReference>
<evidence type="ECO:0000313" key="6">
    <source>
        <dbReference type="Proteomes" id="UP000181976"/>
    </source>
</evidence>
<comment type="similarity">
    <text evidence="1 3 4">Belongs to the GroES chaperonin family.</text>
</comment>
<name>A0A1I2FA80_9BACT</name>
<dbReference type="PANTHER" id="PTHR10772:SF63">
    <property type="entry name" value="20 KDA CHAPERONIN, CHLOROPLASTIC"/>
    <property type="match status" value="1"/>
</dbReference>
<comment type="function">
    <text evidence="3 4">Together with the chaperonin GroEL, plays an essential role in assisting protein folding. The GroEL-GroES system forms a nano-cage that allows encapsulation of the non-native substrate proteins and provides a physical environment optimized to promote and accelerate protein folding. GroES binds to the apical surface of the GroEL ring, thereby capping the opening of the GroEL channel.</text>
</comment>
<evidence type="ECO:0000256" key="4">
    <source>
        <dbReference type="RuleBase" id="RU000535"/>
    </source>
</evidence>
<comment type="subcellular location">
    <subcellularLocation>
        <location evidence="3">Cytoplasm</location>
    </subcellularLocation>
</comment>
<evidence type="ECO:0000313" key="5">
    <source>
        <dbReference type="EMBL" id="SFF01476.1"/>
    </source>
</evidence>
<dbReference type="FunCoup" id="A0A1I2FA80">
    <property type="interactions" value="498"/>
</dbReference>
<dbReference type="Proteomes" id="UP000181976">
    <property type="component" value="Unassembled WGS sequence"/>
</dbReference>
<dbReference type="RefSeq" id="WP_010527773.1">
    <property type="nucleotide sequence ID" value="NZ_AFSL01000062.1"/>
</dbReference>
<proteinExistence type="inferred from homology"/>
<dbReference type="Gene3D" id="2.30.33.40">
    <property type="entry name" value="GroES chaperonin"/>
    <property type="match status" value="1"/>
</dbReference>
<dbReference type="InParanoid" id="A0A1I2FA80"/>
<evidence type="ECO:0000256" key="2">
    <source>
        <dbReference type="ARBA" id="ARBA00023186"/>
    </source>
</evidence>
<gene>
    <name evidence="3" type="primary">groES</name>
    <name evidence="3" type="synonym">groS</name>
    <name evidence="5" type="ORF">SAMN05444380_12712</name>
</gene>
<dbReference type="EMBL" id="FONA01000027">
    <property type="protein sequence ID" value="SFF01476.1"/>
    <property type="molecule type" value="Genomic_DNA"/>
</dbReference>
<dbReference type="GO" id="GO:0044183">
    <property type="term" value="F:protein folding chaperone"/>
    <property type="evidence" value="ECO:0007669"/>
    <property type="project" value="InterPro"/>
</dbReference>
<dbReference type="HAMAP" id="MF_00580">
    <property type="entry name" value="CH10"/>
    <property type="match status" value="1"/>
</dbReference>
<keyword evidence="3" id="KW-0963">Cytoplasm</keyword>
<dbReference type="GO" id="GO:0051087">
    <property type="term" value="F:protein-folding chaperone binding"/>
    <property type="evidence" value="ECO:0007669"/>
    <property type="project" value="TreeGrafter"/>
</dbReference>
<dbReference type="InterPro" id="IPR020818">
    <property type="entry name" value="Chaperonin_GroES"/>
</dbReference>
<dbReference type="InterPro" id="IPR037124">
    <property type="entry name" value="Chaperonin_GroES_sf"/>
</dbReference>
<keyword evidence="6" id="KW-1185">Reference proteome</keyword>
<evidence type="ECO:0000256" key="1">
    <source>
        <dbReference type="ARBA" id="ARBA00006975"/>
    </source>
</evidence>
<dbReference type="PANTHER" id="PTHR10772">
    <property type="entry name" value="10 KDA HEAT SHOCK PROTEIN"/>
    <property type="match status" value="1"/>
</dbReference>
<evidence type="ECO:0000256" key="3">
    <source>
        <dbReference type="HAMAP-Rule" id="MF_00580"/>
    </source>
</evidence>
<dbReference type="SMART" id="SM00883">
    <property type="entry name" value="Cpn10"/>
    <property type="match status" value="1"/>
</dbReference>
<dbReference type="GO" id="GO:0005524">
    <property type="term" value="F:ATP binding"/>
    <property type="evidence" value="ECO:0007669"/>
    <property type="project" value="InterPro"/>
</dbReference>
<dbReference type="GO" id="GO:0051082">
    <property type="term" value="F:unfolded protein binding"/>
    <property type="evidence" value="ECO:0007669"/>
    <property type="project" value="TreeGrafter"/>
</dbReference>
<organism evidence="5 6">
    <name type="scientific">Thermophagus xiamenensis</name>
    <dbReference type="NCBI Taxonomy" id="385682"/>
    <lineage>
        <taxon>Bacteria</taxon>
        <taxon>Pseudomonadati</taxon>
        <taxon>Bacteroidota</taxon>
        <taxon>Bacteroidia</taxon>
        <taxon>Marinilabiliales</taxon>
        <taxon>Marinilabiliaceae</taxon>
        <taxon>Thermophagus</taxon>
    </lineage>
</organism>
<dbReference type="OrthoDB" id="9806791at2"/>
<comment type="subunit">
    <text evidence="3">Heptamer of 7 subunits arranged in a ring. Interacts with the chaperonin GroEL.</text>
</comment>
<dbReference type="InterPro" id="IPR011032">
    <property type="entry name" value="GroES-like_sf"/>
</dbReference>
<dbReference type="PRINTS" id="PR00297">
    <property type="entry name" value="CHAPERONIN10"/>
</dbReference>
<keyword evidence="2 3" id="KW-0143">Chaperone</keyword>
<accession>A0A1I2FA80</accession>
<dbReference type="GO" id="GO:0005737">
    <property type="term" value="C:cytoplasm"/>
    <property type="evidence" value="ECO:0007669"/>
    <property type="project" value="UniProtKB-SubCell"/>
</dbReference>
<protein>
    <recommendedName>
        <fullName evidence="3">Co-chaperonin GroES</fullName>
    </recommendedName>
    <alternativeName>
        <fullName evidence="3">10 kDa chaperonin</fullName>
    </alternativeName>
    <alternativeName>
        <fullName evidence="3">Chaperonin-10</fullName>
        <shortName evidence="3">Cpn10</shortName>
    </alternativeName>
</protein>
<dbReference type="AlphaFoldDB" id="A0A1I2FA80"/>
<dbReference type="CDD" id="cd00320">
    <property type="entry name" value="cpn10"/>
    <property type="match status" value="1"/>
</dbReference>
<dbReference type="eggNOG" id="COG0234">
    <property type="taxonomic scope" value="Bacteria"/>
</dbReference>
<dbReference type="STRING" id="385682.SAMN05444380_12712"/>